<evidence type="ECO:0000256" key="1">
    <source>
        <dbReference type="SAM" id="MobiDB-lite"/>
    </source>
</evidence>
<dbReference type="InterPro" id="IPR036691">
    <property type="entry name" value="Endo/exonu/phosph_ase_sf"/>
</dbReference>
<accession>A0AAD9D9F5</accession>
<feature type="transmembrane region" description="Helical" evidence="2">
    <location>
        <begin position="21"/>
        <end position="39"/>
    </location>
</feature>
<protein>
    <submittedName>
        <fullName evidence="4">CCR4 C-terminal deadenylase domain-containing protein</fullName>
        <ecNumber evidence="4">3.1.13.4</ecNumber>
    </submittedName>
</protein>
<keyword evidence="4" id="KW-0378">Hydrolase</keyword>
<dbReference type="EC" id="3.1.13.4" evidence="4"/>
<dbReference type="Pfam" id="PF03372">
    <property type="entry name" value="Exo_endo_phos"/>
    <property type="match status" value="1"/>
</dbReference>
<keyword evidence="2" id="KW-1133">Transmembrane helix</keyword>
<name>A0AAD9D9F5_9STRA</name>
<keyword evidence="2" id="KW-0812">Transmembrane</keyword>
<dbReference type="PANTHER" id="PTHR12121:SF34">
    <property type="entry name" value="PROTEIN ANGEL"/>
    <property type="match status" value="1"/>
</dbReference>
<reference evidence="4" key="1">
    <citation type="submission" date="2023-06" db="EMBL/GenBank/DDBJ databases">
        <title>Survivors Of The Sea: Transcriptome response of Skeletonema marinoi to long-term dormancy.</title>
        <authorList>
            <person name="Pinder M.I.M."/>
            <person name="Kourtchenko O."/>
            <person name="Robertson E.K."/>
            <person name="Larsson T."/>
            <person name="Maumus F."/>
            <person name="Osuna-Cruz C.M."/>
            <person name="Vancaester E."/>
            <person name="Stenow R."/>
            <person name="Vandepoele K."/>
            <person name="Ploug H."/>
            <person name="Bruchert V."/>
            <person name="Godhe A."/>
            <person name="Topel M."/>
        </authorList>
    </citation>
    <scope>NUCLEOTIDE SEQUENCE</scope>
    <source>
        <strain evidence="4">R05AC</strain>
    </source>
</reference>
<evidence type="ECO:0000256" key="2">
    <source>
        <dbReference type="SAM" id="Phobius"/>
    </source>
</evidence>
<feature type="domain" description="Endonuclease/exonuclease/phosphatase" evidence="3">
    <location>
        <begin position="171"/>
        <end position="540"/>
    </location>
</feature>
<evidence type="ECO:0000259" key="3">
    <source>
        <dbReference type="Pfam" id="PF03372"/>
    </source>
</evidence>
<dbReference type="Gene3D" id="3.60.10.10">
    <property type="entry name" value="Endonuclease/exonuclease/phosphatase"/>
    <property type="match status" value="1"/>
</dbReference>
<comment type="caution">
    <text evidence="4">The sequence shown here is derived from an EMBL/GenBank/DDBJ whole genome shotgun (WGS) entry which is preliminary data.</text>
</comment>
<dbReference type="SUPFAM" id="SSF56219">
    <property type="entry name" value="DNase I-like"/>
    <property type="match status" value="1"/>
</dbReference>
<dbReference type="GO" id="GO:0004535">
    <property type="term" value="F:poly(A)-specific ribonuclease activity"/>
    <property type="evidence" value="ECO:0007669"/>
    <property type="project" value="UniProtKB-EC"/>
</dbReference>
<dbReference type="EMBL" id="JATAAI010000019">
    <property type="protein sequence ID" value="KAK1739151.1"/>
    <property type="molecule type" value="Genomic_DNA"/>
</dbReference>
<keyword evidence="2" id="KW-0472">Membrane</keyword>
<evidence type="ECO:0000313" key="4">
    <source>
        <dbReference type="EMBL" id="KAK1739151.1"/>
    </source>
</evidence>
<keyword evidence="5" id="KW-1185">Reference proteome</keyword>
<feature type="compositionally biased region" description="Basic and acidic residues" evidence="1">
    <location>
        <begin position="323"/>
        <end position="346"/>
    </location>
</feature>
<gene>
    <name evidence="4" type="ORF">QTG54_010467</name>
</gene>
<dbReference type="InterPro" id="IPR005135">
    <property type="entry name" value="Endo/exonuclease/phosphatase"/>
</dbReference>
<dbReference type="Proteomes" id="UP001224775">
    <property type="component" value="Unassembled WGS sequence"/>
</dbReference>
<sequence length="744" mass="84142">MQQPSSSKFKCCLLRRSSISIIMILIIFLVISSSVSSYPSKSKFANSKPQKMMSAFANSLSANRSLQRQLRGQLAVPKGANANAHLVHRSHFLQMSTISSPSQSPSSSQSFALPPDNFSRYSKFLVRTSNVVDGMGKHHLLNKNSHDEEELLPWVDTLGVNEETTTPFSILSWNILAQTLYESHHRTKRIQQIALLSNNKQQQLQSPIIHYPHTHPWSKRFHRIIQTLSHSNADIICLQECELQSFTEDLAPYMSALGYDGIAQEDTRKEKPAALKEASKHRDPRNHISATFWKRDRFELVRDVDVSVRTRSLTTVLRVKKDSDDNDEGKVIGEKKRNSHDEKEDTTTITTTMPTVAIVNCHLEGHPKRFLERTLQLQHALSDLSKMIVGTRKEKSIDNNDGRSSGGLNALILAGDFNCELQSSACSTYLRMGRLGRQAGLGGIHGEDALVIPQSLLETSEAAEILSPIIEWGRALPEEKVGDISPHPFRRNGMTSAYPTWLGREDAGQHFTYCGENRVPVPGLDQIWYSSMTIERVGLKRMFVDSGEWRCISDENVLSQLRNHERKKVLSTGLPSPDGKYPSDHLPIGAVFDWKLDVKIEENSSSAKHGNDSKDIRKLQIVDEEGNNVEEDISQDEPTALIEEQQCFETPNHELAFLVKNCPFDTSEQQSDVNFLLQPINPPIDLKKRTAPTPEQLEQLNAKREKKAELLKSASLSVRPWLKKIWKVEKQVGKWERRQLMTRK</sequence>
<feature type="region of interest" description="Disordered" evidence="1">
    <location>
        <begin position="323"/>
        <end position="347"/>
    </location>
</feature>
<dbReference type="AlphaFoldDB" id="A0AAD9D9F5"/>
<dbReference type="InterPro" id="IPR050410">
    <property type="entry name" value="CCR4/nocturin_mRNA_transcr"/>
</dbReference>
<proteinExistence type="predicted"/>
<dbReference type="PANTHER" id="PTHR12121">
    <property type="entry name" value="CARBON CATABOLITE REPRESSOR PROTEIN 4"/>
    <property type="match status" value="1"/>
</dbReference>
<evidence type="ECO:0000313" key="5">
    <source>
        <dbReference type="Proteomes" id="UP001224775"/>
    </source>
</evidence>
<organism evidence="4 5">
    <name type="scientific">Skeletonema marinoi</name>
    <dbReference type="NCBI Taxonomy" id="267567"/>
    <lineage>
        <taxon>Eukaryota</taxon>
        <taxon>Sar</taxon>
        <taxon>Stramenopiles</taxon>
        <taxon>Ochrophyta</taxon>
        <taxon>Bacillariophyta</taxon>
        <taxon>Coscinodiscophyceae</taxon>
        <taxon>Thalassiosirophycidae</taxon>
        <taxon>Thalassiosirales</taxon>
        <taxon>Skeletonemataceae</taxon>
        <taxon>Skeletonema</taxon>
        <taxon>Skeletonema marinoi-dohrnii complex</taxon>
    </lineage>
</organism>